<reference evidence="2" key="1">
    <citation type="submission" date="2021-08" db="EMBL/GenBank/DDBJ databases">
        <authorList>
            <person name="Misof B."/>
            <person name="Oliver O."/>
            <person name="Podsiadlowski L."/>
            <person name="Donath A."/>
            <person name="Peters R."/>
            <person name="Mayer C."/>
            <person name="Rust J."/>
            <person name="Gunkel S."/>
            <person name="Lesny P."/>
            <person name="Martin S."/>
            <person name="Oeyen J.P."/>
            <person name="Petersen M."/>
            <person name="Panagiotis P."/>
            <person name="Wilbrandt J."/>
            <person name="Tanja T."/>
        </authorList>
    </citation>
    <scope>NUCLEOTIDE SEQUENCE</scope>
    <source>
        <strain evidence="2">GBR_01_08_01A</strain>
        <tissue evidence="2">Thorax + abdomen</tissue>
    </source>
</reference>
<keyword evidence="3" id="KW-1185">Reference proteome</keyword>
<dbReference type="Proteomes" id="UP001258017">
    <property type="component" value="Unassembled WGS sequence"/>
</dbReference>
<evidence type="ECO:0000313" key="3">
    <source>
        <dbReference type="Proteomes" id="UP001258017"/>
    </source>
</evidence>
<name>A0AAD9REC7_9HYME</name>
<sequence length="314" mass="37464">MAVARSPQRTMTSTEPCEEIDEDRNIEEVWAELRREREEFEKRKAEFEKKKMTSVASGTRSKTKKAIDKSGESEQVIETEGHLVSGIINHMQYLQNDFKVEKFSDENRRNPNEFLEEVEKYFRFRGVRDEHKVLVIESFLEGRARLWADTMGNGVRSYAVFRQRFLDEFYSIPIQVKLRNQWLSRRYRPSEGTLQHYFYDQLRAARYFEPVMSAYETNYSIAQQFPLRVREALSTVDYSMTTSMAQALAQLEAIQKERDNERRRNQWDERGMGGRRNDIANVRAMQGNRWSTSQANAYRDRQNFRQFVPYNRNY</sequence>
<evidence type="ECO:0000313" key="2">
    <source>
        <dbReference type="EMBL" id="KAK2577900.1"/>
    </source>
</evidence>
<dbReference type="EMBL" id="JAIFRP010000893">
    <property type="protein sequence ID" value="KAK2577900.1"/>
    <property type="molecule type" value="Genomic_DNA"/>
</dbReference>
<feature type="region of interest" description="Disordered" evidence="1">
    <location>
        <begin position="51"/>
        <end position="73"/>
    </location>
</feature>
<feature type="region of interest" description="Disordered" evidence="1">
    <location>
        <begin position="1"/>
        <end position="23"/>
    </location>
</feature>
<reference evidence="2" key="2">
    <citation type="journal article" date="2023" name="Commun. Biol.">
        <title>Intrasexual cuticular hydrocarbon dimorphism in a wasp sheds light on hydrocarbon biosynthesis genes in Hymenoptera.</title>
        <authorList>
            <person name="Moris V.C."/>
            <person name="Podsiadlowski L."/>
            <person name="Martin S."/>
            <person name="Oeyen J.P."/>
            <person name="Donath A."/>
            <person name="Petersen M."/>
            <person name="Wilbrandt J."/>
            <person name="Misof B."/>
            <person name="Liedtke D."/>
            <person name="Thamm M."/>
            <person name="Scheiner R."/>
            <person name="Schmitt T."/>
            <person name="Niehuis O."/>
        </authorList>
    </citation>
    <scope>NUCLEOTIDE SEQUENCE</scope>
    <source>
        <strain evidence="2">GBR_01_08_01A</strain>
    </source>
</reference>
<evidence type="ECO:0000256" key="1">
    <source>
        <dbReference type="SAM" id="MobiDB-lite"/>
    </source>
</evidence>
<proteinExistence type="predicted"/>
<protein>
    <recommendedName>
        <fullName evidence="4">Retrotransposon gag domain-containing protein</fullName>
    </recommendedName>
</protein>
<feature type="compositionally biased region" description="Basic and acidic residues" evidence="1">
    <location>
        <begin position="259"/>
        <end position="278"/>
    </location>
</feature>
<gene>
    <name evidence="2" type="ORF">KPH14_012713</name>
</gene>
<evidence type="ECO:0008006" key="4">
    <source>
        <dbReference type="Google" id="ProtNLM"/>
    </source>
</evidence>
<accession>A0AAD9REC7</accession>
<dbReference type="AlphaFoldDB" id="A0AAD9REC7"/>
<comment type="caution">
    <text evidence="2">The sequence shown here is derived from an EMBL/GenBank/DDBJ whole genome shotgun (WGS) entry which is preliminary data.</text>
</comment>
<feature type="region of interest" description="Disordered" evidence="1">
    <location>
        <begin position="259"/>
        <end position="279"/>
    </location>
</feature>
<organism evidence="2 3">
    <name type="scientific">Odynerus spinipes</name>
    <dbReference type="NCBI Taxonomy" id="1348599"/>
    <lineage>
        <taxon>Eukaryota</taxon>
        <taxon>Metazoa</taxon>
        <taxon>Ecdysozoa</taxon>
        <taxon>Arthropoda</taxon>
        <taxon>Hexapoda</taxon>
        <taxon>Insecta</taxon>
        <taxon>Pterygota</taxon>
        <taxon>Neoptera</taxon>
        <taxon>Endopterygota</taxon>
        <taxon>Hymenoptera</taxon>
        <taxon>Apocrita</taxon>
        <taxon>Aculeata</taxon>
        <taxon>Vespoidea</taxon>
        <taxon>Vespidae</taxon>
        <taxon>Eumeninae</taxon>
        <taxon>Odynerus</taxon>
    </lineage>
</organism>